<dbReference type="RefSeq" id="WP_272746520.1">
    <property type="nucleotide sequence ID" value="NZ_JAQQKX010000001.1"/>
</dbReference>
<dbReference type="InterPro" id="IPR001608">
    <property type="entry name" value="Ala_racemase_N"/>
</dbReference>
<dbReference type="NCBIfam" id="TIGR00492">
    <property type="entry name" value="alr"/>
    <property type="match status" value="1"/>
</dbReference>
<dbReference type="InterPro" id="IPR029066">
    <property type="entry name" value="PLP-binding_barrel"/>
</dbReference>
<keyword evidence="6 7" id="KW-0413">Isomerase</keyword>
<evidence type="ECO:0000313" key="10">
    <source>
        <dbReference type="Proteomes" id="UP001214854"/>
    </source>
</evidence>
<name>A0ABT5HQB8_9CAUL</name>
<comment type="catalytic activity">
    <reaction evidence="1 7">
        <text>L-alanine = D-alanine</text>
        <dbReference type="Rhea" id="RHEA:20249"/>
        <dbReference type="ChEBI" id="CHEBI:57416"/>
        <dbReference type="ChEBI" id="CHEBI:57972"/>
        <dbReference type="EC" id="5.1.1.1"/>
    </reaction>
</comment>
<dbReference type="SUPFAM" id="SSF50621">
    <property type="entry name" value="Alanine racemase C-terminal domain-like"/>
    <property type="match status" value="1"/>
</dbReference>
<feature type="active site" description="Proton acceptor; specific for D-alanine" evidence="7">
    <location>
        <position position="37"/>
    </location>
</feature>
<evidence type="ECO:0000256" key="4">
    <source>
        <dbReference type="ARBA" id="ARBA00013089"/>
    </source>
</evidence>
<dbReference type="SMART" id="SM01005">
    <property type="entry name" value="Ala_racemase_C"/>
    <property type="match status" value="1"/>
</dbReference>
<dbReference type="PROSITE" id="PS00395">
    <property type="entry name" value="ALANINE_RACEMASE"/>
    <property type="match status" value="1"/>
</dbReference>
<proteinExistence type="inferred from homology"/>
<dbReference type="GO" id="GO:0008784">
    <property type="term" value="F:alanine racemase activity"/>
    <property type="evidence" value="ECO:0007669"/>
    <property type="project" value="UniProtKB-EC"/>
</dbReference>
<evidence type="ECO:0000256" key="7">
    <source>
        <dbReference type="HAMAP-Rule" id="MF_01201"/>
    </source>
</evidence>
<dbReference type="PRINTS" id="PR00992">
    <property type="entry name" value="ALARACEMASE"/>
</dbReference>
<comment type="similarity">
    <text evidence="3 7">Belongs to the alanine racemase family.</text>
</comment>
<evidence type="ECO:0000259" key="8">
    <source>
        <dbReference type="SMART" id="SM01005"/>
    </source>
</evidence>
<feature type="modified residue" description="N6-(pyridoxal phosphate)lysine" evidence="7">
    <location>
        <position position="37"/>
    </location>
</feature>
<dbReference type="HAMAP" id="MF_01201">
    <property type="entry name" value="Ala_racemase"/>
    <property type="match status" value="1"/>
</dbReference>
<dbReference type="CDD" id="cd00430">
    <property type="entry name" value="PLPDE_III_AR"/>
    <property type="match status" value="1"/>
</dbReference>
<protein>
    <recommendedName>
        <fullName evidence="4 7">Alanine racemase</fullName>
        <ecNumber evidence="4 7">5.1.1.1</ecNumber>
    </recommendedName>
</protein>
<comment type="cofactor">
    <cofactor evidence="2 7">
        <name>pyridoxal 5'-phosphate</name>
        <dbReference type="ChEBI" id="CHEBI:597326"/>
    </cofactor>
</comment>
<dbReference type="InterPro" id="IPR020622">
    <property type="entry name" value="Ala_racemase_pyridoxalP-BS"/>
</dbReference>
<evidence type="ECO:0000256" key="3">
    <source>
        <dbReference type="ARBA" id="ARBA00007880"/>
    </source>
</evidence>
<dbReference type="EC" id="5.1.1.1" evidence="4 7"/>
<evidence type="ECO:0000256" key="6">
    <source>
        <dbReference type="ARBA" id="ARBA00023235"/>
    </source>
</evidence>
<dbReference type="InterPro" id="IPR011079">
    <property type="entry name" value="Ala_racemase_C"/>
</dbReference>
<dbReference type="Pfam" id="PF00842">
    <property type="entry name" value="Ala_racemase_C"/>
    <property type="match status" value="1"/>
</dbReference>
<keyword evidence="5 7" id="KW-0663">Pyridoxal phosphate</keyword>
<sequence>MSDLSTATLEIDLAALLHNFRVLKGIAGRAEVAPVVKADAYGLGMADIAPFLHSHGARTFFVARLDEGISLRRVLRDAPADIYVFDGLRKGQNALFAAHDLRPVLNSLDDYARWINGPSDVVAAVQFDTGMNRLGLRPDEVSQIKSKPNTHRLSLIMSHLACGDQPDHPMNADQLRLFRHHADGFIGTPKSLANSAGTFMGRDYHFDLVRPGISLYGGGPFGEPHPDLRPVAHLSARLLQVRDLRAGESVGYGAHFVAPRDMTIATIGLGYADGFLRALGGRGHVVVKGRRCPILGRISMDVTSIDVTGLAVQAGDTASVFGDTPTLDEQATAAQTISYELLSRLGSRFERTYRRI</sequence>
<dbReference type="Gene3D" id="3.20.20.10">
    <property type="entry name" value="Alanine racemase"/>
    <property type="match status" value="1"/>
</dbReference>
<dbReference type="EMBL" id="JAQQKX010000001">
    <property type="protein sequence ID" value="MDC7682010.1"/>
    <property type="molecule type" value="Genomic_DNA"/>
</dbReference>
<dbReference type="Proteomes" id="UP001214854">
    <property type="component" value="Unassembled WGS sequence"/>
</dbReference>
<evidence type="ECO:0000256" key="5">
    <source>
        <dbReference type="ARBA" id="ARBA00022898"/>
    </source>
</evidence>
<dbReference type="PANTHER" id="PTHR30511:SF0">
    <property type="entry name" value="ALANINE RACEMASE, CATABOLIC-RELATED"/>
    <property type="match status" value="1"/>
</dbReference>
<dbReference type="PANTHER" id="PTHR30511">
    <property type="entry name" value="ALANINE RACEMASE"/>
    <property type="match status" value="1"/>
</dbReference>
<evidence type="ECO:0000256" key="1">
    <source>
        <dbReference type="ARBA" id="ARBA00000316"/>
    </source>
</evidence>
<feature type="binding site" evidence="7">
    <location>
        <position position="133"/>
    </location>
    <ligand>
        <name>substrate</name>
    </ligand>
</feature>
<comment type="caution">
    <text evidence="9">The sequence shown here is derived from an EMBL/GenBank/DDBJ whole genome shotgun (WGS) entry which is preliminary data.</text>
</comment>
<dbReference type="Gene3D" id="2.40.37.10">
    <property type="entry name" value="Lyase, Ornithine Decarboxylase, Chain A, domain 1"/>
    <property type="match status" value="1"/>
</dbReference>
<feature type="binding site" evidence="7">
    <location>
        <position position="300"/>
    </location>
    <ligand>
        <name>substrate</name>
    </ligand>
</feature>
<feature type="domain" description="Alanine racemase C-terminal" evidence="8">
    <location>
        <begin position="231"/>
        <end position="354"/>
    </location>
</feature>
<keyword evidence="10" id="KW-1185">Reference proteome</keyword>
<organism evidence="9 10">
    <name type="scientific">Asticcacaulis aquaticus</name>
    <dbReference type="NCBI Taxonomy" id="2984212"/>
    <lineage>
        <taxon>Bacteria</taxon>
        <taxon>Pseudomonadati</taxon>
        <taxon>Pseudomonadota</taxon>
        <taxon>Alphaproteobacteria</taxon>
        <taxon>Caulobacterales</taxon>
        <taxon>Caulobacteraceae</taxon>
        <taxon>Asticcacaulis</taxon>
    </lineage>
</organism>
<gene>
    <name evidence="9" type="primary">alr</name>
    <name evidence="9" type="ORF">PQU92_01910</name>
</gene>
<feature type="active site" description="Proton acceptor; specific for L-alanine" evidence="7">
    <location>
        <position position="252"/>
    </location>
</feature>
<evidence type="ECO:0000313" key="9">
    <source>
        <dbReference type="EMBL" id="MDC7682010.1"/>
    </source>
</evidence>
<comment type="function">
    <text evidence="7">Catalyzes the interconversion of L-alanine and D-alanine. May also act on other amino acids.</text>
</comment>
<reference evidence="9 10" key="1">
    <citation type="submission" date="2023-01" db="EMBL/GenBank/DDBJ databases">
        <title>Novel species of the genus Asticcacaulis isolated from rivers.</title>
        <authorList>
            <person name="Lu H."/>
        </authorList>
    </citation>
    <scope>NUCLEOTIDE SEQUENCE [LARGE SCALE GENOMIC DNA]</scope>
    <source>
        <strain evidence="9 10">BYS171W</strain>
    </source>
</reference>
<accession>A0ABT5HQB8</accession>
<dbReference type="InterPro" id="IPR009006">
    <property type="entry name" value="Ala_racemase/Decarboxylase_C"/>
</dbReference>
<dbReference type="SUPFAM" id="SSF51419">
    <property type="entry name" value="PLP-binding barrel"/>
    <property type="match status" value="1"/>
</dbReference>
<dbReference type="InterPro" id="IPR000821">
    <property type="entry name" value="Ala_racemase"/>
</dbReference>
<comment type="pathway">
    <text evidence="7">Amino-acid biosynthesis; D-alanine biosynthesis; D-alanine from L-alanine: step 1/1.</text>
</comment>
<evidence type="ECO:0000256" key="2">
    <source>
        <dbReference type="ARBA" id="ARBA00001933"/>
    </source>
</evidence>
<dbReference type="Pfam" id="PF01168">
    <property type="entry name" value="Ala_racemase_N"/>
    <property type="match status" value="1"/>
</dbReference>